<accession>A0ABR6MMK8</accession>
<evidence type="ECO:0000313" key="2">
    <source>
        <dbReference type="Proteomes" id="UP000536909"/>
    </source>
</evidence>
<proteinExistence type="predicted"/>
<protein>
    <submittedName>
        <fullName evidence="1">Uncharacterized protein</fullName>
    </submittedName>
</protein>
<dbReference type="Proteomes" id="UP000536909">
    <property type="component" value="Unassembled WGS sequence"/>
</dbReference>
<reference evidence="1 2" key="1">
    <citation type="submission" date="2020-08" db="EMBL/GenBank/DDBJ databases">
        <title>Genomic Encyclopedia of Type Strains, Phase IV (KMG-IV): sequencing the most valuable type-strain genomes for metagenomic binning, comparative biology and taxonomic classification.</title>
        <authorList>
            <person name="Goeker M."/>
        </authorList>
    </citation>
    <scope>NUCLEOTIDE SEQUENCE [LARGE SCALE GENOMIC DNA]</scope>
    <source>
        <strain evidence="1 2">DSM 105434</strain>
    </source>
</reference>
<name>A0ABR6MMK8_9DEIO</name>
<comment type="caution">
    <text evidence="1">The sequence shown here is derived from an EMBL/GenBank/DDBJ whole genome shotgun (WGS) entry which is preliminary data.</text>
</comment>
<keyword evidence="2" id="KW-1185">Reference proteome</keyword>
<dbReference type="EMBL" id="JACHFV010000001">
    <property type="protein sequence ID" value="MBB5293189.1"/>
    <property type="molecule type" value="Genomic_DNA"/>
</dbReference>
<gene>
    <name evidence="1" type="ORF">HNQ10_000002</name>
</gene>
<organism evidence="1 2">
    <name type="scientific">Deinococcus metallilatus</name>
    <dbReference type="NCBI Taxonomy" id="1211322"/>
    <lineage>
        <taxon>Bacteria</taxon>
        <taxon>Thermotogati</taxon>
        <taxon>Deinococcota</taxon>
        <taxon>Deinococci</taxon>
        <taxon>Deinococcales</taxon>
        <taxon>Deinococcaceae</taxon>
        <taxon>Deinococcus</taxon>
    </lineage>
</organism>
<sequence>MTGRATRKAARGGFMTDGWRALQNSLNGANA</sequence>
<evidence type="ECO:0000313" key="1">
    <source>
        <dbReference type="EMBL" id="MBB5293189.1"/>
    </source>
</evidence>